<dbReference type="KEGG" id="epa:110252322"/>
<dbReference type="AlphaFoldDB" id="A0A913Y414"/>
<evidence type="ECO:0000256" key="6">
    <source>
        <dbReference type="ARBA" id="ARBA00022824"/>
    </source>
</evidence>
<dbReference type="GO" id="GO:0006915">
    <property type="term" value="P:apoptotic process"/>
    <property type="evidence" value="ECO:0007669"/>
    <property type="project" value="UniProtKB-KW"/>
</dbReference>
<comment type="similarity">
    <text evidence="2">Belongs to the TMEM214 family.</text>
</comment>
<comment type="subcellular location">
    <subcellularLocation>
        <location evidence="1">Endoplasmic reticulum membrane</location>
        <topology evidence="1">Multi-pass membrane protein</topology>
    </subcellularLocation>
</comment>
<dbReference type="PANTHER" id="PTHR13448">
    <property type="entry name" value="TRANSMEMBRANE PROTEIN 214"/>
    <property type="match status" value="1"/>
</dbReference>
<evidence type="ECO:0000256" key="5">
    <source>
        <dbReference type="ARBA" id="ARBA00022703"/>
    </source>
</evidence>
<keyword evidence="5" id="KW-0053">Apoptosis</keyword>
<name>A0A913Y414_EXADI</name>
<dbReference type="InterPro" id="IPR019308">
    <property type="entry name" value="TMEM214"/>
</dbReference>
<dbReference type="Pfam" id="PF10151">
    <property type="entry name" value="TMEM214"/>
    <property type="match status" value="1"/>
</dbReference>
<evidence type="ECO:0000256" key="2">
    <source>
        <dbReference type="ARBA" id="ARBA00007984"/>
    </source>
</evidence>
<feature type="compositionally biased region" description="Basic and acidic residues" evidence="11">
    <location>
        <begin position="20"/>
        <end position="30"/>
    </location>
</feature>
<feature type="compositionally biased region" description="Basic and acidic residues" evidence="11">
    <location>
        <begin position="77"/>
        <end position="86"/>
    </location>
</feature>
<evidence type="ECO:0000256" key="3">
    <source>
        <dbReference type="ARBA" id="ARBA00011720"/>
    </source>
</evidence>
<comment type="function">
    <text evidence="10">Critical mediator, in cooperation with CASP4, of endoplasmic reticulum-stress induced apoptosis. Required or the activation of CASP4 following endoplasmic reticulum stress.</text>
</comment>
<evidence type="ECO:0000256" key="8">
    <source>
        <dbReference type="ARBA" id="ARBA00023136"/>
    </source>
</evidence>
<dbReference type="OMA" id="ASNQWEV"/>
<dbReference type="SUPFAM" id="SSF48371">
    <property type="entry name" value="ARM repeat"/>
    <property type="match status" value="1"/>
</dbReference>
<keyword evidence="9" id="KW-0325">Glycoprotein</keyword>
<dbReference type="GO" id="GO:0005794">
    <property type="term" value="C:Golgi apparatus"/>
    <property type="evidence" value="ECO:0007669"/>
    <property type="project" value="TreeGrafter"/>
</dbReference>
<evidence type="ECO:0000256" key="10">
    <source>
        <dbReference type="ARBA" id="ARBA00024938"/>
    </source>
</evidence>
<dbReference type="GeneID" id="110252322"/>
<evidence type="ECO:0000256" key="4">
    <source>
        <dbReference type="ARBA" id="ARBA00022692"/>
    </source>
</evidence>
<dbReference type="RefSeq" id="XP_020914787.1">
    <property type="nucleotide sequence ID" value="XM_021059128.2"/>
</dbReference>
<dbReference type="OrthoDB" id="10022292at2759"/>
<protein>
    <submittedName>
        <fullName evidence="12">Uncharacterized protein</fullName>
    </submittedName>
</protein>
<evidence type="ECO:0000313" key="13">
    <source>
        <dbReference type="Proteomes" id="UP000887567"/>
    </source>
</evidence>
<keyword evidence="8" id="KW-0472">Membrane</keyword>
<feature type="region of interest" description="Disordered" evidence="11">
    <location>
        <begin position="1"/>
        <end position="102"/>
    </location>
</feature>
<comment type="subunit">
    <text evidence="3">Constitutively interacts with CASP4; required for the localization of procaspase 4 to the ER.</text>
</comment>
<dbReference type="GO" id="GO:0005789">
    <property type="term" value="C:endoplasmic reticulum membrane"/>
    <property type="evidence" value="ECO:0007669"/>
    <property type="project" value="UniProtKB-SubCell"/>
</dbReference>
<evidence type="ECO:0000256" key="9">
    <source>
        <dbReference type="ARBA" id="ARBA00023180"/>
    </source>
</evidence>
<dbReference type="InterPro" id="IPR016024">
    <property type="entry name" value="ARM-type_fold"/>
</dbReference>
<sequence>MASTGGKWEVVQGKSSKKRANFDKKKEKQKQNGVLKLEEPNPVPQAQTIYHAFGKKKHVPESSPHNPYENNVDDEHESDKGQEIKKPVIKKKLPPKPSKSDRELLEEALKKVDLAVMTDVLAKDEAAFPNNPSLWLKDIASYLHLKLQNVPEKDPVFDGQPKDYPSCLLTQDMQSFFIKVLKNSSQTTINLFFEYLMNEMVSELSKGHSAYAMQAMIQLTVKVCPSITVNNLDEYEKMLDARKSRTKEALSIMWALGQLPTNDQDQGLEVWFRIMMPMIQYKQLATFSVLYLENLLQTCSDSTHKTLLGFEDFLSVMSLTLSSKSPLAGNHSLKRKMVSAYPKIKALSFSSNPAHVYFPILLGYLKSIDEMPLEYRTEVLDCLTFCLQSDPQCFSLWMQLYPTSLPESSVLIYYIVDTWSTRSAKVPKALFQRLISTFQVFNAQQDKGSKNLAGFEDCVMACHVAEEKSKCRSSFFSIKRLFKLVVFILVGVICVDLYKHKGYQGSKTSRYAKEYGIEQGTIRLYGHAKNGFNKGNSWIQENYPAYYSQFREYADPAAAYTKEKFFIAYDYIAEQTEPARKYLNKKIPEIIEKVETEAPKYWAVVSGHAKYYWNTYWPVVHHYLVVVQELFLKYIPPLIQRLHEILTTLATRIYELAPEFFDSVIAWFDQVGQSITEKVPDVIAVVQEYAVIASNLIVNLVNNAITWVQSLADSAEQAEDVTKQSTTKSFPK</sequence>
<keyword evidence="7" id="KW-1133">Transmembrane helix</keyword>
<keyword evidence="4" id="KW-0812">Transmembrane</keyword>
<proteinExistence type="inferred from homology"/>
<evidence type="ECO:0000256" key="1">
    <source>
        <dbReference type="ARBA" id="ARBA00004477"/>
    </source>
</evidence>
<accession>A0A913Y414</accession>
<evidence type="ECO:0000256" key="7">
    <source>
        <dbReference type="ARBA" id="ARBA00022989"/>
    </source>
</evidence>
<keyword evidence="6" id="KW-0256">Endoplasmic reticulum</keyword>
<dbReference type="EnsemblMetazoa" id="XM_021059128.2">
    <property type="protein sequence ID" value="XP_020914787.1"/>
    <property type="gene ID" value="LOC110252322"/>
</dbReference>
<evidence type="ECO:0000313" key="12">
    <source>
        <dbReference type="EnsemblMetazoa" id="XP_020914787.1"/>
    </source>
</evidence>
<keyword evidence="13" id="KW-1185">Reference proteome</keyword>
<organism evidence="12 13">
    <name type="scientific">Exaiptasia diaphana</name>
    <name type="common">Tropical sea anemone</name>
    <name type="synonym">Aiptasia pulchella</name>
    <dbReference type="NCBI Taxonomy" id="2652724"/>
    <lineage>
        <taxon>Eukaryota</taxon>
        <taxon>Metazoa</taxon>
        <taxon>Cnidaria</taxon>
        <taxon>Anthozoa</taxon>
        <taxon>Hexacorallia</taxon>
        <taxon>Actiniaria</taxon>
        <taxon>Aiptasiidae</taxon>
        <taxon>Exaiptasia</taxon>
    </lineage>
</organism>
<evidence type="ECO:0000256" key="11">
    <source>
        <dbReference type="SAM" id="MobiDB-lite"/>
    </source>
</evidence>
<dbReference type="PANTHER" id="PTHR13448:SF0">
    <property type="entry name" value="TRANSMEMBRANE PROTEIN 214"/>
    <property type="match status" value="1"/>
</dbReference>
<reference evidence="12" key="1">
    <citation type="submission" date="2022-11" db="UniProtKB">
        <authorList>
            <consortium name="EnsemblMetazoa"/>
        </authorList>
    </citation>
    <scope>IDENTIFICATION</scope>
</reference>
<dbReference type="Proteomes" id="UP000887567">
    <property type="component" value="Unplaced"/>
</dbReference>